<dbReference type="RefSeq" id="WP_066466606.1">
    <property type="nucleotide sequence ID" value="NZ_MATO01000089.1"/>
</dbReference>
<dbReference type="SUPFAM" id="SSF58104">
    <property type="entry name" value="Methyl-accepting chemotaxis protein (MCP) signaling domain"/>
    <property type="match status" value="1"/>
</dbReference>
<feature type="coiled-coil region" evidence="3">
    <location>
        <begin position="251"/>
        <end position="278"/>
    </location>
</feature>
<keyword evidence="3" id="KW-0175">Coiled coil</keyword>
<keyword evidence="4" id="KW-0472">Membrane</keyword>
<dbReference type="InterPro" id="IPR004089">
    <property type="entry name" value="MCPsignal_dom"/>
</dbReference>
<gene>
    <name evidence="6" type="ORF">A6K76_03400</name>
</gene>
<evidence type="ECO:0000256" key="2">
    <source>
        <dbReference type="PROSITE-ProRule" id="PRU00284"/>
    </source>
</evidence>
<dbReference type="PANTHER" id="PTHR32089:SF112">
    <property type="entry name" value="LYSOZYME-LIKE PROTEIN-RELATED"/>
    <property type="match status" value="1"/>
</dbReference>
<evidence type="ECO:0000313" key="6">
    <source>
        <dbReference type="EMBL" id="OCS83433.1"/>
    </source>
</evidence>
<evidence type="ECO:0000256" key="3">
    <source>
        <dbReference type="SAM" id="Coils"/>
    </source>
</evidence>
<dbReference type="GO" id="GO:0016020">
    <property type="term" value="C:membrane"/>
    <property type="evidence" value="ECO:0007669"/>
    <property type="project" value="InterPro"/>
</dbReference>
<dbReference type="PROSITE" id="PS50111">
    <property type="entry name" value="CHEMOTAXIS_TRANSDUC_2"/>
    <property type="match status" value="1"/>
</dbReference>
<evidence type="ECO:0000256" key="1">
    <source>
        <dbReference type="ARBA" id="ARBA00023224"/>
    </source>
</evidence>
<comment type="caution">
    <text evidence="6">The sequence shown here is derived from an EMBL/GenBank/DDBJ whole genome shotgun (WGS) entry which is preliminary data.</text>
</comment>
<feature type="transmembrane region" description="Helical" evidence="4">
    <location>
        <begin position="17"/>
        <end position="35"/>
    </location>
</feature>
<name>A0A1C0Y8I0_9BACL</name>
<dbReference type="Gene3D" id="1.10.287.950">
    <property type="entry name" value="Methyl-accepting chemotaxis protein"/>
    <property type="match status" value="1"/>
</dbReference>
<evidence type="ECO:0000313" key="7">
    <source>
        <dbReference type="Proteomes" id="UP000093482"/>
    </source>
</evidence>
<dbReference type="SMART" id="SM00283">
    <property type="entry name" value="MA"/>
    <property type="match status" value="1"/>
</dbReference>
<keyword evidence="1 2" id="KW-0807">Transducer</keyword>
<feature type="transmembrane region" description="Helical" evidence="4">
    <location>
        <begin position="141"/>
        <end position="160"/>
    </location>
</feature>
<feature type="transmembrane region" description="Helical" evidence="4">
    <location>
        <begin position="71"/>
        <end position="92"/>
    </location>
</feature>
<protein>
    <recommendedName>
        <fullName evidence="5">Methyl-accepting transducer domain-containing protein</fullName>
    </recommendedName>
</protein>
<keyword evidence="7" id="KW-1185">Reference proteome</keyword>
<organism evidence="6 7">
    <name type="scientific">Caryophanon latum</name>
    <dbReference type="NCBI Taxonomy" id="33977"/>
    <lineage>
        <taxon>Bacteria</taxon>
        <taxon>Bacillati</taxon>
        <taxon>Bacillota</taxon>
        <taxon>Bacilli</taxon>
        <taxon>Bacillales</taxon>
        <taxon>Caryophanaceae</taxon>
        <taxon>Caryophanon</taxon>
    </lineage>
</organism>
<sequence length="486" mass="53880">MNVKQIQSVEVAKKNKTIFAVYFIANSLGLIVQFINGNASLGIVLGIAIPITLVAAAFYMQMKNEKWVRYFPYIAVFFLAITNLSAILSRGISLLSIIMPVLILVLGSLPAITATYVFSLVLSLALVVYQHTIGFPTNIGLVSNYYLMFTLIASALFMQVKQTGKLFQRVDNMLGQSEENRLKEMQQAQHLEHAVTDITSNLQHIKQATDVTITAQQQMLQAADEVNDGATLQSQHVNEIVERVTSTAHEVKQMTVELDVLLEQALQAEDRAAQGQENMGMIKTEMELFHEFFIQFNTTFKMLTTRIAEVNTFSEDVKEIAAQTNLLALNASIEAARAGEAGKGFSVVAEEIRKLADMTAHTMVQIDGNLHAVNEFTSEALTNLQRGIDNISKQTEKTDKATMIFTTLYTEMMDMQQSVAAFHQRVKEIHAHTDGISDSTGTFAHVIERNTAAIEQLSATLTSLTEEHMNTSNVITNTYEQAKAII</sequence>
<keyword evidence="4" id="KW-1133">Transmembrane helix</keyword>
<dbReference type="GO" id="GO:0007165">
    <property type="term" value="P:signal transduction"/>
    <property type="evidence" value="ECO:0007669"/>
    <property type="project" value="UniProtKB-KW"/>
</dbReference>
<keyword evidence="4" id="KW-0812">Transmembrane</keyword>
<reference evidence="6 7" key="1">
    <citation type="submission" date="2016-07" db="EMBL/GenBank/DDBJ databases">
        <title>Caryophanon latum genome sequencing.</title>
        <authorList>
            <person name="Verma A."/>
            <person name="Pal Y."/>
            <person name="Krishnamurthi S."/>
        </authorList>
    </citation>
    <scope>NUCLEOTIDE SEQUENCE [LARGE SCALE GENOMIC DNA]</scope>
    <source>
        <strain evidence="6 7">DSM 14151</strain>
    </source>
</reference>
<dbReference type="Pfam" id="PF00015">
    <property type="entry name" value="MCPsignal"/>
    <property type="match status" value="1"/>
</dbReference>
<proteinExistence type="predicted"/>
<dbReference type="PANTHER" id="PTHR32089">
    <property type="entry name" value="METHYL-ACCEPTING CHEMOTAXIS PROTEIN MCPB"/>
    <property type="match status" value="1"/>
</dbReference>
<dbReference type="OrthoDB" id="242546at2"/>
<accession>A0A1C0Y8I0</accession>
<feature type="transmembrane region" description="Helical" evidence="4">
    <location>
        <begin position="41"/>
        <end position="59"/>
    </location>
</feature>
<dbReference type="AlphaFoldDB" id="A0A1C0Y8I0"/>
<evidence type="ECO:0000259" key="5">
    <source>
        <dbReference type="PROSITE" id="PS50111"/>
    </source>
</evidence>
<dbReference type="EMBL" id="MATO01000089">
    <property type="protein sequence ID" value="OCS83433.1"/>
    <property type="molecule type" value="Genomic_DNA"/>
</dbReference>
<feature type="domain" description="Methyl-accepting transducer" evidence="5">
    <location>
        <begin position="208"/>
        <end position="458"/>
    </location>
</feature>
<dbReference type="Proteomes" id="UP000093482">
    <property type="component" value="Unassembled WGS sequence"/>
</dbReference>
<feature type="transmembrane region" description="Helical" evidence="4">
    <location>
        <begin position="98"/>
        <end position="129"/>
    </location>
</feature>
<evidence type="ECO:0000256" key="4">
    <source>
        <dbReference type="SAM" id="Phobius"/>
    </source>
</evidence>